<keyword evidence="3" id="KW-1003">Cell membrane</keyword>
<dbReference type="GO" id="GO:0005886">
    <property type="term" value="C:plasma membrane"/>
    <property type="evidence" value="ECO:0007669"/>
    <property type="project" value="UniProtKB-SubCell"/>
</dbReference>
<dbReference type="Gene3D" id="1.10.760.10">
    <property type="entry name" value="Cytochrome c-like domain"/>
    <property type="match status" value="1"/>
</dbReference>
<dbReference type="FunFam" id="1.10.760.10:FF:000021">
    <property type="entry name" value="Cytochrome c6, chloroplastic"/>
    <property type="match status" value="1"/>
</dbReference>
<evidence type="ECO:0000259" key="16">
    <source>
        <dbReference type="PROSITE" id="PS51007"/>
    </source>
</evidence>
<keyword evidence="5 15" id="KW-0349">Heme</keyword>
<dbReference type="InterPro" id="IPR055414">
    <property type="entry name" value="LRR_R13L4/SHOC2-like"/>
</dbReference>
<evidence type="ECO:0000256" key="13">
    <source>
        <dbReference type="ARBA" id="ARBA00023170"/>
    </source>
</evidence>
<dbReference type="InterPro" id="IPR009056">
    <property type="entry name" value="Cyt_c-like_dom"/>
</dbReference>
<dbReference type="FunFam" id="3.80.10.10:FF:000470">
    <property type="entry name" value="LRR receptor-like serine/threonine-protein kinase RPK2"/>
    <property type="match status" value="1"/>
</dbReference>
<protein>
    <recommendedName>
        <fullName evidence="16">Cytochrome c domain-containing protein</fullName>
    </recommendedName>
</protein>
<dbReference type="SUPFAM" id="SSF56112">
    <property type="entry name" value="Protein kinase-like (PK-like)"/>
    <property type="match status" value="1"/>
</dbReference>
<keyword evidence="12" id="KW-0472">Membrane</keyword>
<keyword evidence="9" id="KW-0677">Repeat</keyword>
<evidence type="ECO:0000256" key="8">
    <source>
        <dbReference type="ARBA" id="ARBA00022729"/>
    </source>
</evidence>
<dbReference type="Pfam" id="PF23598">
    <property type="entry name" value="LRR_14"/>
    <property type="match status" value="1"/>
</dbReference>
<evidence type="ECO:0000256" key="11">
    <source>
        <dbReference type="ARBA" id="ARBA00023004"/>
    </source>
</evidence>
<dbReference type="InterPro" id="IPR003591">
    <property type="entry name" value="Leu-rich_rpt_typical-subtyp"/>
</dbReference>
<keyword evidence="11 15" id="KW-0408">Iron</keyword>
<organism evidence="17 18">
    <name type="scientific">Thlaspi arvense</name>
    <name type="common">Field penny-cress</name>
    <dbReference type="NCBI Taxonomy" id="13288"/>
    <lineage>
        <taxon>Eukaryota</taxon>
        <taxon>Viridiplantae</taxon>
        <taxon>Streptophyta</taxon>
        <taxon>Embryophyta</taxon>
        <taxon>Tracheophyta</taxon>
        <taxon>Spermatophyta</taxon>
        <taxon>Magnoliopsida</taxon>
        <taxon>eudicotyledons</taxon>
        <taxon>Gunneridae</taxon>
        <taxon>Pentapetalae</taxon>
        <taxon>rosids</taxon>
        <taxon>malvids</taxon>
        <taxon>Brassicales</taxon>
        <taxon>Brassicaceae</taxon>
        <taxon>Thlaspideae</taxon>
        <taxon>Thlaspi</taxon>
    </lineage>
</organism>
<accession>A0AAU9RNF3</accession>
<evidence type="ECO:0000256" key="12">
    <source>
        <dbReference type="ARBA" id="ARBA00023136"/>
    </source>
</evidence>
<comment type="subcellular location">
    <subcellularLocation>
        <location evidence="1">Cell membrane</location>
        <topology evidence="1">Single-pass type I membrane protein</topology>
    </subcellularLocation>
</comment>
<dbReference type="InterPro" id="IPR053211">
    <property type="entry name" value="DNA_repair-toleration"/>
</dbReference>
<dbReference type="EMBL" id="OU466858">
    <property type="protein sequence ID" value="CAH2046381.1"/>
    <property type="molecule type" value="Genomic_DNA"/>
</dbReference>
<keyword evidence="7 15" id="KW-0479">Metal-binding</keyword>
<reference evidence="17 18" key="1">
    <citation type="submission" date="2022-03" db="EMBL/GenBank/DDBJ databases">
        <authorList>
            <person name="Nunn A."/>
            <person name="Chopra R."/>
            <person name="Nunn A."/>
            <person name="Contreras Garrido A."/>
        </authorList>
    </citation>
    <scope>NUCLEOTIDE SEQUENCE [LARGE SCALE GENOMIC DNA]</scope>
</reference>
<evidence type="ECO:0000256" key="6">
    <source>
        <dbReference type="ARBA" id="ARBA00022692"/>
    </source>
</evidence>
<dbReference type="Gene3D" id="3.80.10.10">
    <property type="entry name" value="Ribonuclease Inhibitor"/>
    <property type="match status" value="4"/>
</dbReference>
<keyword evidence="4" id="KW-0433">Leucine-rich repeat</keyword>
<keyword evidence="6" id="KW-0812">Transmembrane</keyword>
<dbReference type="AlphaFoldDB" id="A0AAU9RNF3"/>
<evidence type="ECO:0000256" key="2">
    <source>
        <dbReference type="ARBA" id="ARBA00009592"/>
    </source>
</evidence>
<keyword evidence="10" id="KW-1133">Transmembrane helix</keyword>
<dbReference type="Gene3D" id="1.10.510.10">
    <property type="entry name" value="Transferase(Phosphotransferase) domain 1"/>
    <property type="match status" value="1"/>
</dbReference>
<dbReference type="Pfam" id="PF00560">
    <property type="entry name" value="LRR_1"/>
    <property type="match status" value="4"/>
</dbReference>
<dbReference type="PANTHER" id="PTHR48060:SF21">
    <property type="entry name" value="L DOMAIN-LIKE PROTEIN"/>
    <property type="match status" value="1"/>
</dbReference>
<comment type="similarity">
    <text evidence="2">Belongs to the RLP family.</text>
</comment>
<keyword evidence="13" id="KW-0675">Receptor</keyword>
<feature type="domain" description="Cytochrome c" evidence="16">
    <location>
        <begin position="623"/>
        <end position="715"/>
    </location>
</feature>
<proteinExistence type="inferred from homology"/>
<dbReference type="SMART" id="SM00369">
    <property type="entry name" value="LRR_TYP"/>
    <property type="match status" value="7"/>
</dbReference>
<gene>
    <name evidence="17" type="ORF">TAV2_LOCUS7716</name>
</gene>
<keyword evidence="18" id="KW-1185">Reference proteome</keyword>
<dbReference type="InterPro" id="IPR001611">
    <property type="entry name" value="Leu-rich_rpt"/>
</dbReference>
<dbReference type="GO" id="GO:0051606">
    <property type="term" value="P:detection of stimulus"/>
    <property type="evidence" value="ECO:0007669"/>
    <property type="project" value="UniProtKB-ARBA"/>
</dbReference>
<evidence type="ECO:0000256" key="4">
    <source>
        <dbReference type="ARBA" id="ARBA00022614"/>
    </source>
</evidence>
<evidence type="ECO:0000256" key="7">
    <source>
        <dbReference type="ARBA" id="ARBA00022723"/>
    </source>
</evidence>
<evidence type="ECO:0000256" key="9">
    <source>
        <dbReference type="ARBA" id="ARBA00022737"/>
    </source>
</evidence>
<evidence type="ECO:0000256" key="3">
    <source>
        <dbReference type="ARBA" id="ARBA00022475"/>
    </source>
</evidence>
<dbReference type="GO" id="GO:0009055">
    <property type="term" value="F:electron transfer activity"/>
    <property type="evidence" value="ECO:0007669"/>
    <property type="project" value="InterPro"/>
</dbReference>
<evidence type="ECO:0000313" key="17">
    <source>
        <dbReference type="EMBL" id="CAH2046381.1"/>
    </source>
</evidence>
<sequence length="725" mass="79101">MISTFPIVGSASFSIDTDREALLSFRSQISQNPQSLSFSWEQNTTPCNWTGVSCNTRNRRVASINLSGRGLTGSISPSIGNLSFLTSLQLQNNQLRGPIPKEITNLFRLRVLNLSSNSLEGSLPSNLSKLFELQTLDLTSNTITSLVPNQLGDLKNLNILNLGKNQLYGPIPPSLSNISSLTVLSLGTNSLSGPIPSELGRLQRLQVLDLTINNLTGTIPSSIYNISSLVSLVIASNNLWGQFPSNIGEKLPNLLVFNVCFNKFSGEIPASLYNLTNIKVIRAAHNLLEGTVPSGLGNLPFLEMYNVGFNKLVWGNDQDLDRFIKSLSNSSKLNFLAFDGNLLEGVLPNVLSMDLSNNRLNGSIPNGVLNLPSLSSVLNLSRNLFTGPIPQDISRLESLVSLDLSSNKFSGNIPSKAKKSIASTSSSNALHKEPFMKYGLGEKPTPAGDVYSFGVMLLELLSGKSPMDESFEGDQNLLKWISDEFQNNAIVEVIDPKLKGLIDISGAQLHTKLDCITKIVEVGLACTKYAAGERINMRDVLRFLKEAKNILIMSLLSSSSARSCKLICSSDKGNGSGREWKFPVPVKHKDFEFLIKKLTPPLTAVLLAASPICYPPESLGQTLDIQRGATLFNRACIGCHDTGGNIIQPGATLFTSDLQRNEVDTEEEIYRVTYYGKGRMPGFGEKCTPRGQCTFGPRLQDEEIKILAEFVKFQADQGWPNVSTE</sequence>
<dbReference type="FunFam" id="3.80.10.10:FF:000275">
    <property type="entry name" value="Leucine-rich repeat receptor-like protein kinase"/>
    <property type="match status" value="1"/>
</dbReference>
<dbReference type="GO" id="GO:0020037">
    <property type="term" value="F:heme binding"/>
    <property type="evidence" value="ECO:0007669"/>
    <property type="project" value="InterPro"/>
</dbReference>
<dbReference type="Proteomes" id="UP000836841">
    <property type="component" value="Chromosome 2"/>
</dbReference>
<evidence type="ECO:0000256" key="5">
    <source>
        <dbReference type="ARBA" id="ARBA00022617"/>
    </source>
</evidence>
<dbReference type="PANTHER" id="PTHR48060">
    <property type="entry name" value="DNA DAMAGE-REPAIR/TOLERATION PROTEIN DRT100"/>
    <property type="match status" value="1"/>
</dbReference>
<dbReference type="InterPro" id="IPR036909">
    <property type="entry name" value="Cyt_c-like_dom_sf"/>
</dbReference>
<dbReference type="SUPFAM" id="SSF46626">
    <property type="entry name" value="Cytochrome c"/>
    <property type="match status" value="1"/>
</dbReference>
<dbReference type="InterPro" id="IPR013210">
    <property type="entry name" value="LRR_N_plant-typ"/>
</dbReference>
<evidence type="ECO:0000256" key="15">
    <source>
        <dbReference type="PROSITE-ProRule" id="PRU00433"/>
    </source>
</evidence>
<keyword evidence="8" id="KW-0732">Signal</keyword>
<evidence type="ECO:0000313" key="18">
    <source>
        <dbReference type="Proteomes" id="UP000836841"/>
    </source>
</evidence>
<keyword evidence="14" id="KW-0325">Glycoprotein</keyword>
<dbReference type="SUPFAM" id="SSF52058">
    <property type="entry name" value="L domain-like"/>
    <property type="match status" value="2"/>
</dbReference>
<evidence type="ECO:0000256" key="14">
    <source>
        <dbReference type="ARBA" id="ARBA00023180"/>
    </source>
</evidence>
<dbReference type="Pfam" id="PF13442">
    <property type="entry name" value="Cytochrome_CBB3"/>
    <property type="match status" value="1"/>
</dbReference>
<dbReference type="PROSITE" id="PS51007">
    <property type="entry name" value="CYTC"/>
    <property type="match status" value="1"/>
</dbReference>
<name>A0AAU9RNF3_THLAR</name>
<dbReference type="InterPro" id="IPR032675">
    <property type="entry name" value="LRR_dom_sf"/>
</dbReference>
<evidence type="ECO:0000256" key="10">
    <source>
        <dbReference type="ARBA" id="ARBA00022989"/>
    </source>
</evidence>
<dbReference type="Pfam" id="PF08263">
    <property type="entry name" value="LRRNT_2"/>
    <property type="match status" value="1"/>
</dbReference>
<dbReference type="InterPro" id="IPR011009">
    <property type="entry name" value="Kinase-like_dom_sf"/>
</dbReference>
<dbReference type="GO" id="GO:0046872">
    <property type="term" value="F:metal ion binding"/>
    <property type="evidence" value="ECO:0007669"/>
    <property type="project" value="UniProtKB-KW"/>
</dbReference>
<evidence type="ECO:0000256" key="1">
    <source>
        <dbReference type="ARBA" id="ARBA00004251"/>
    </source>
</evidence>